<dbReference type="InterPro" id="IPR017853">
    <property type="entry name" value="GH"/>
</dbReference>
<evidence type="ECO:0000313" key="3">
    <source>
        <dbReference type="EMBL" id="JAG77296.1"/>
    </source>
</evidence>
<dbReference type="GO" id="GO:0005975">
    <property type="term" value="P:carbohydrate metabolic process"/>
    <property type="evidence" value="ECO:0007669"/>
    <property type="project" value="InterPro"/>
</dbReference>
<proteinExistence type="predicted"/>
<sequence length="198" mass="22701">MNDYANASNTDEKVMTVEAYTFLNKTTEYYETGCQIPFNFYFITDVNRTSGPDQFKKVIDQWLTEIAGRPGAVANWVLGNHDGSRTASRYPGRGDQMTMLAMILPGVAVTYYGEEIGMIDKTDISYEDTQDPAGCNAGREKYKEKSRDPVRTPMQWNDDINAGEKLLMIIGRMIYHYRLQDSIKEKEHGYLSMRTLWN</sequence>
<dbReference type="SUPFAM" id="SSF51445">
    <property type="entry name" value="(Trans)glycosidases"/>
    <property type="match status" value="1"/>
</dbReference>
<dbReference type="Gene3D" id="3.20.20.80">
    <property type="entry name" value="Glycosidases"/>
    <property type="match status" value="1"/>
</dbReference>
<protein>
    <submittedName>
        <fullName evidence="3">MAL1_1 protein</fullName>
    </submittedName>
</protein>
<feature type="compositionally biased region" description="Basic and acidic residues" evidence="1">
    <location>
        <begin position="138"/>
        <end position="150"/>
    </location>
</feature>
<feature type="region of interest" description="Disordered" evidence="1">
    <location>
        <begin position="130"/>
        <end position="150"/>
    </location>
</feature>
<dbReference type="PANTHER" id="PTHR10357">
    <property type="entry name" value="ALPHA-AMYLASE FAMILY MEMBER"/>
    <property type="match status" value="1"/>
</dbReference>
<reference evidence="3" key="1">
    <citation type="submission" date="2015-01" db="EMBL/GenBank/DDBJ databases">
        <title>Transcriptome Assembly of Fopius arisanus.</title>
        <authorList>
            <person name="Geib S."/>
        </authorList>
    </citation>
    <scope>NUCLEOTIDE SEQUENCE</scope>
</reference>
<dbReference type="PANTHER" id="PTHR10357:SF179">
    <property type="entry name" value="NEUTRAL AND BASIC AMINO ACID TRANSPORT PROTEIN RBAT"/>
    <property type="match status" value="1"/>
</dbReference>
<name>A0A0C9QUV0_9HYME</name>
<dbReference type="Pfam" id="PF00128">
    <property type="entry name" value="Alpha-amylase"/>
    <property type="match status" value="1"/>
</dbReference>
<dbReference type="EMBL" id="GBYB01007529">
    <property type="protein sequence ID" value="JAG77296.1"/>
    <property type="molecule type" value="Transcribed_RNA"/>
</dbReference>
<feature type="domain" description="Glycosyl hydrolase family 13 catalytic" evidence="2">
    <location>
        <begin position="7"/>
        <end position="163"/>
    </location>
</feature>
<gene>
    <name evidence="3" type="primary">MAL1_1</name>
    <name evidence="3" type="ORF">g.25134</name>
</gene>
<evidence type="ECO:0000256" key="1">
    <source>
        <dbReference type="SAM" id="MobiDB-lite"/>
    </source>
</evidence>
<evidence type="ECO:0000259" key="2">
    <source>
        <dbReference type="Pfam" id="PF00128"/>
    </source>
</evidence>
<dbReference type="AlphaFoldDB" id="A0A0C9QUV0"/>
<accession>A0A0C9QUV0</accession>
<organism evidence="3">
    <name type="scientific">Fopius arisanus</name>
    <dbReference type="NCBI Taxonomy" id="64838"/>
    <lineage>
        <taxon>Eukaryota</taxon>
        <taxon>Metazoa</taxon>
        <taxon>Ecdysozoa</taxon>
        <taxon>Arthropoda</taxon>
        <taxon>Hexapoda</taxon>
        <taxon>Insecta</taxon>
        <taxon>Pterygota</taxon>
        <taxon>Neoptera</taxon>
        <taxon>Endopterygota</taxon>
        <taxon>Hymenoptera</taxon>
        <taxon>Apocrita</taxon>
        <taxon>Ichneumonoidea</taxon>
        <taxon>Braconidae</taxon>
        <taxon>Opiinae</taxon>
        <taxon>Fopius</taxon>
    </lineage>
</organism>
<dbReference type="InterPro" id="IPR006047">
    <property type="entry name" value="GH13_cat_dom"/>
</dbReference>